<proteinExistence type="inferred from homology"/>
<name>E6XK31_SHEP2</name>
<gene>
    <name evidence="7" type="ordered locus">Sput200_4170</name>
</gene>
<sequence length="547" mass="62667">MTATYIFRFRDLGKKDGFTVEQHNLIAESHGYVWWGWWAKAGERFPKHELEVAVEGSGVQIFLFDSGQFKFYQTNLTKVYASASGNIKVPAPESGMKTPDYYKTDELLGWLKISTIIEIPFEQVLKEYSYIPLDDMYPSGSKDLDEQLFDKIVFSFLELQKQDRTIWKVRKKESRDFQHESLATHYTPYNFIKKHSQRESNFIVWVSDIHFDNGNGKHNFPFEDSTQHKCLSTRVSELIDHYASGSKCAGLAISGDITWQSQKEGFNHASKFIKDIISSQSLTPDDLIICPGNHDVGLVTREEYYNNLQTTPSEQDWNTLATEYHETSKKNYVDFYKDIFLRDPESNLAQGRKFLLGGHKIVEFAAMNSCILQQVKNQFQGIGFIGESQLEQAANGMGWIKGGQLIPKKNGVTRIVMLHHHLTPVNEVEDALLDARYSVTLDAERLMRWIVTHKVDYVLHGHMHRCNSITITRTLDPLKKISEQNPEHTFKIISLGSSGVCNSELPNTDNANYVCIIDFSYDAPIFNFHKLNKQSAPERTPSYELVG</sequence>
<dbReference type="OrthoDB" id="9785415at2"/>
<dbReference type="GO" id="GO:0046872">
    <property type="term" value="F:metal ion binding"/>
    <property type="evidence" value="ECO:0007669"/>
    <property type="project" value="UniProtKB-KW"/>
</dbReference>
<comment type="similarity">
    <text evidence="4">Belongs to the cyclic nucleotide phosphodiesterase class-III family.</text>
</comment>
<evidence type="ECO:0000313" key="8">
    <source>
        <dbReference type="Proteomes" id="UP000008209"/>
    </source>
</evidence>
<feature type="domain" description="Calcineurin-like phosphoesterase" evidence="5">
    <location>
        <begin position="203"/>
        <end position="466"/>
    </location>
</feature>
<dbReference type="PANTHER" id="PTHR42988">
    <property type="entry name" value="PHOSPHOHYDROLASE"/>
    <property type="match status" value="1"/>
</dbReference>
<dbReference type="KEGG" id="shp:Sput200_4170"/>
<dbReference type="HOGENOM" id="CLU_495871_0_0_6"/>
<dbReference type="InterPro" id="IPR004843">
    <property type="entry name" value="Calcineurin-like_PHP"/>
</dbReference>
<accession>E6XK31</accession>
<keyword evidence="3" id="KW-0408">Iron</keyword>
<keyword evidence="2" id="KW-0378">Hydrolase</keyword>
<dbReference type="PATRIC" id="fig|399804.5.peg.4280"/>
<dbReference type="AlphaFoldDB" id="E6XK31"/>
<evidence type="ECO:0000259" key="6">
    <source>
        <dbReference type="Pfam" id="PF24405"/>
    </source>
</evidence>
<evidence type="ECO:0000259" key="5">
    <source>
        <dbReference type="Pfam" id="PF00149"/>
    </source>
</evidence>
<dbReference type="EMBL" id="CP002457">
    <property type="protein sequence ID" value="ADV56524.1"/>
    <property type="molecule type" value="Genomic_DNA"/>
</dbReference>
<evidence type="ECO:0000256" key="3">
    <source>
        <dbReference type="ARBA" id="ARBA00023004"/>
    </source>
</evidence>
<dbReference type="PANTHER" id="PTHR42988:SF2">
    <property type="entry name" value="CYCLIC NUCLEOTIDE PHOSPHODIESTERASE CBUA0032-RELATED"/>
    <property type="match status" value="1"/>
</dbReference>
<dbReference type="GO" id="GO:0016787">
    <property type="term" value="F:hydrolase activity"/>
    <property type="evidence" value="ECO:0007669"/>
    <property type="project" value="UniProtKB-KW"/>
</dbReference>
<dbReference type="InterPro" id="IPR029052">
    <property type="entry name" value="Metallo-depent_PP-like"/>
</dbReference>
<evidence type="ECO:0000256" key="2">
    <source>
        <dbReference type="ARBA" id="ARBA00022801"/>
    </source>
</evidence>
<dbReference type="Pfam" id="PF24405">
    <property type="entry name" value="Pua-like"/>
    <property type="match status" value="1"/>
</dbReference>
<evidence type="ECO:0000256" key="4">
    <source>
        <dbReference type="ARBA" id="ARBA00025742"/>
    </source>
</evidence>
<feature type="domain" description="Pua-like" evidence="6">
    <location>
        <begin position="6"/>
        <end position="180"/>
    </location>
</feature>
<evidence type="ECO:0000256" key="1">
    <source>
        <dbReference type="ARBA" id="ARBA00022723"/>
    </source>
</evidence>
<reference evidence="7 8" key="1">
    <citation type="submission" date="2011-01" db="EMBL/GenBank/DDBJ databases">
        <title>Complete sequence of Shewanella putrefaciens 200.</title>
        <authorList>
            <consortium name="US DOE Joint Genome Institute"/>
            <person name="Lucas S."/>
            <person name="Copeland A."/>
            <person name="Lapidus A."/>
            <person name="Cheng J.-F."/>
            <person name="Bruce D."/>
            <person name="Goodwin L."/>
            <person name="Pitluck S."/>
            <person name="Munk A.C."/>
            <person name="Detter J.C."/>
            <person name="Han C."/>
            <person name="Tapia R."/>
            <person name="Land M."/>
            <person name="Hauser L."/>
            <person name="Chang Y.-J."/>
            <person name="Jeffries C."/>
            <person name="Kyrpides N."/>
            <person name="Ivanova N."/>
            <person name="Mikhailova N."/>
            <person name="Kolker E."/>
            <person name="Lawrence C."/>
            <person name="McCue L.A."/>
            <person name="DiChristina T."/>
            <person name="Nealson K."/>
            <person name="Fredrickson J.K."/>
            <person name="Woyke T."/>
        </authorList>
    </citation>
    <scope>NUCLEOTIDE SEQUENCE [LARGE SCALE GENOMIC DNA]</scope>
    <source>
        <strain evidence="7 8">200</strain>
    </source>
</reference>
<dbReference type="SUPFAM" id="SSF56300">
    <property type="entry name" value="Metallo-dependent phosphatases"/>
    <property type="match status" value="1"/>
</dbReference>
<keyword evidence="1" id="KW-0479">Metal-binding</keyword>
<protein>
    <submittedName>
        <fullName evidence="7">Metallophosphoesterase</fullName>
    </submittedName>
</protein>
<dbReference type="Proteomes" id="UP000008209">
    <property type="component" value="Chromosome"/>
</dbReference>
<dbReference type="Gene3D" id="3.60.21.10">
    <property type="match status" value="1"/>
</dbReference>
<organism evidence="7 8">
    <name type="scientific">Shewanella putrefaciens (strain 200)</name>
    <dbReference type="NCBI Taxonomy" id="399804"/>
    <lineage>
        <taxon>Bacteria</taxon>
        <taxon>Pseudomonadati</taxon>
        <taxon>Pseudomonadota</taxon>
        <taxon>Gammaproteobacteria</taxon>
        <taxon>Alteromonadales</taxon>
        <taxon>Shewanellaceae</taxon>
        <taxon>Shewanella</taxon>
    </lineage>
</organism>
<dbReference type="InterPro" id="IPR057406">
    <property type="entry name" value="Pua-like_dom"/>
</dbReference>
<dbReference type="Pfam" id="PF00149">
    <property type="entry name" value="Metallophos"/>
    <property type="match status" value="1"/>
</dbReference>
<dbReference type="InterPro" id="IPR050884">
    <property type="entry name" value="CNP_phosphodiesterase-III"/>
</dbReference>
<evidence type="ECO:0000313" key="7">
    <source>
        <dbReference type="EMBL" id="ADV56524.1"/>
    </source>
</evidence>